<gene>
    <name evidence="2" type="ORF">Syun_012723</name>
</gene>
<keyword evidence="3" id="KW-1185">Reference proteome</keyword>
<evidence type="ECO:0000256" key="1">
    <source>
        <dbReference type="SAM" id="MobiDB-lite"/>
    </source>
</evidence>
<feature type="compositionally biased region" description="Polar residues" evidence="1">
    <location>
        <begin position="1"/>
        <end position="22"/>
    </location>
</feature>
<dbReference type="EMBL" id="JBBNAF010000005">
    <property type="protein sequence ID" value="KAK9143323.1"/>
    <property type="molecule type" value="Genomic_DNA"/>
</dbReference>
<feature type="region of interest" description="Disordered" evidence="1">
    <location>
        <begin position="1"/>
        <end position="39"/>
    </location>
</feature>
<accession>A0AAP0JZX8</accession>
<comment type="caution">
    <text evidence="2">The sequence shown here is derived from an EMBL/GenBank/DDBJ whole genome shotgun (WGS) entry which is preliminary data.</text>
</comment>
<dbReference type="AlphaFoldDB" id="A0AAP0JZX8"/>
<evidence type="ECO:0000313" key="3">
    <source>
        <dbReference type="Proteomes" id="UP001420932"/>
    </source>
</evidence>
<organism evidence="2 3">
    <name type="scientific">Stephania yunnanensis</name>
    <dbReference type="NCBI Taxonomy" id="152371"/>
    <lineage>
        <taxon>Eukaryota</taxon>
        <taxon>Viridiplantae</taxon>
        <taxon>Streptophyta</taxon>
        <taxon>Embryophyta</taxon>
        <taxon>Tracheophyta</taxon>
        <taxon>Spermatophyta</taxon>
        <taxon>Magnoliopsida</taxon>
        <taxon>Ranunculales</taxon>
        <taxon>Menispermaceae</taxon>
        <taxon>Menispermoideae</taxon>
        <taxon>Cissampelideae</taxon>
        <taxon>Stephania</taxon>
    </lineage>
</organism>
<protein>
    <submittedName>
        <fullName evidence="2">Uncharacterized protein</fullName>
    </submittedName>
</protein>
<reference evidence="2 3" key="1">
    <citation type="submission" date="2024-01" db="EMBL/GenBank/DDBJ databases">
        <title>Genome assemblies of Stephania.</title>
        <authorList>
            <person name="Yang L."/>
        </authorList>
    </citation>
    <scope>NUCLEOTIDE SEQUENCE [LARGE SCALE GENOMIC DNA]</scope>
    <source>
        <strain evidence="2">YNDBR</strain>
        <tissue evidence="2">Leaf</tissue>
    </source>
</reference>
<proteinExistence type="predicted"/>
<evidence type="ECO:0000313" key="2">
    <source>
        <dbReference type="EMBL" id="KAK9143323.1"/>
    </source>
</evidence>
<name>A0AAP0JZX8_9MAGN</name>
<sequence>MGNQFVTNTQKGGFHGQQQTANFVGHGSQFGGSSASPSPESLTYACWYADNGLLHM</sequence>
<dbReference type="Proteomes" id="UP001420932">
    <property type="component" value="Unassembled WGS sequence"/>
</dbReference>